<dbReference type="Proteomes" id="UP000636709">
    <property type="component" value="Unassembled WGS sequence"/>
</dbReference>
<dbReference type="SUPFAM" id="SSF48264">
    <property type="entry name" value="Cytochrome P450"/>
    <property type="match status" value="1"/>
</dbReference>
<evidence type="ECO:0000256" key="3">
    <source>
        <dbReference type="ARBA" id="ARBA00022617"/>
    </source>
</evidence>
<dbReference type="PANTHER" id="PTHR24282:SF41">
    <property type="entry name" value="CYTOCHROME P450 734A5"/>
    <property type="match status" value="1"/>
</dbReference>
<evidence type="ECO:0000256" key="2">
    <source>
        <dbReference type="ARBA" id="ARBA00010617"/>
    </source>
</evidence>
<dbReference type="GO" id="GO:0016131">
    <property type="term" value="P:brassinosteroid metabolic process"/>
    <property type="evidence" value="ECO:0007669"/>
    <property type="project" value="TreeGrafter"/>
</dbReference>
<dbReference type="AlphaFoldDB" id="A0A835EL65"/>
<evidence type="ECO:0000256" key="4">
    <source>
        <dbReference type="ARBA" id="ARBA00022692"/>
    </source>
</evidence>
<dbReference type="GO" id="GO:0020037">
    <property type="term" value="F:heme binding"/>
    <property type="evidence" value="ECO:0007669"/>
    <property type="project" value="InterPro"/>
</dbReference>
<evidence type="ECO:0000256" key="6">
    <source>
        <dbReference type="ARBA" id="ARBA00022989"/>
    </source>
</evidence>
<feature type="region of interest" description="Disordered" evidence="11">
    <location>
        <begin position="58"/>
        <end position="86"/>
    </location>
</feature>
<organism evidence="12 13">
    <name type="scientific">Digitaria exilis</name>
    <dbReference type="NCBI Taxonomy" id="1010633"/>
    <lineage>
        <taxon>Eukaryota</taxon>
        <taxon>Viridiplantae</taxon>
        <taxon>Streptophyta</taxon>
        <taxon>Embryophyta</taxon>
        <taxon>Tracheophyta</taxon>
        <taxon>Spermatophyta</taxon>
        <taxon>Magnoliopsida</taxon>
        <taxon>Liliopsida</taxon>
        <taxon>Poales</taxon>
        <taxon>Poaceae</taxon>
        <taxon>PACMAD clade</taxon>
        <taxon>Panicoideae</taxon>
        <taxon>Panicodae</taxon>
        <taxon>Paniceae</taxon>
        <taxon>Anthephorinae</taxon>
        <taxon>Digitaria</taxon>
    </lineage>
</organism>
<dbReference type="PANTHER" id="PTHR24282">
    <property type="entry name" value="CYTOCHROME P450 FAMILY MEMBER"/>
    <property type="match status" value="1"/>
</dbReference>
<dbReference type="GO" id="GO:0016020">
    <property type="term" value="C:membrane"/>
    <property type="evidence" value="ECO:0007669"/>
    <property type="project" value="UniProtKB-SubCell"/>
</dbReference>
<evidence type="ECO:0000313" key="13">
    <source>
        <dbReference type="Proteomes" id="UP000636709"/>
    </source>
</evidence>
<dbReference type="EMBL" id="JACEFO010001866">
    <property type="protein sequence ID" value="KAF8698084.1"/>
    <property type="molecule type" value="Genomic_DNA"/>
</dbReference>
<keyword evidence="4" id="KW-0812">Transmembrane</keyword>
<evidence type="ECO:0000256" key="8">
    <source>
        <dbReference type="ARBA" id="ARBA00023004"/>
    </source>
</evidence>
<comment type="similarity">
    <text evidence="2">Belongs to the cytochrome P450 family.</text>
</comment>
<evidence type="ECO:0000256" key="10">
    <source>
        <dbReference type="ARBA" id="ARBA00023136"/>
    </source>
</evidence>
<dbReference type="GO" id="GO:0016705">
    <property type="term" value="F:oxidoreductase activity, acting on paired donors, with incorporation or reduction of molecular oxygen"/>
    <property type="evidence" value="ECO:0007669"/>
    <property type="project" value="InterPro"/>
</dbReference>
<dbReference type="InterPro" id="IPR050665">
    <property type="entry name" value="Cytochrome_P450_Monooxygen"/>
</dbReference>
<keyword evidence="3" id="KW-0349">Heme</keyword>
<dbReference type="InterPro" id="IPR017972">
    <property type="entry name" value="Cyt_P450_CS"/>
</dbReference>
<reference evidence="12" key="1">
    <citation type="submission" date="2020-07" db="EMBL/GenBank/DDBJ databases">
        <title>Genome sequence and genetic diversity analysis of an under-domesticated orphan crop, white fonio (Digitaria exilis).</title>
        <authorList>
            <person name="Bennetzen J.L."/>
            <person name="Chen S."/>
            <person name="Ma X."/>
            <person name="Wang X."/>
            <person name="Yssel A.E.J."/>
            <person name="Chaluvadi S.R."/>
            <person name="Johnson M."/>
            <person name="Gangashetty P."/>
            <person name="Hamidou F."/>
            <person name="Sanogo M.D."/>
            <person name="Zwaenepoel A."/>
            <person name="Wallace J."/>
            <person name="Van De Peer Y."/>
            <person name="Van Deynze A."/>
        </authorList>
    </citation>
    <scope>NUCLEOTIDE SEQUENCE</scope>
    <source>
        <tissue evidence="12">Leaves</tissue>
    </source>
</reference>
<keyword evidence="5" id="KW-0479">Metal-binding</keyword>
<sequence>MSCPPVLPQPHHGTSSGYTIRPLKILLATANQTTPTPAKISRSHLSPSPSVCCQLLPPKISRSQSHKETDPPTIHRRPTPLRSPPHVTRSIVRRRTKSLTPEADVNIIVGLPRRRAMACHPSHPLHDVVPSGSGGADVRTTTTPLSHPLHDVARPASRTAPRLLSDLPSVAGSQHVEVKGEEAQELITGFPPSSVGGEGRGGAGAGRLVVTAEQPSTLGSDVLPLQSEHGSYATEMHNKVFIPDYRFLLTRKNRRVWQLDMEIKRLLGTFDHGMKDYMSFMAPASGDDASLPRQSTALAMDVLAMDAELQDRARREVVEVGDRRSTVPGTEVCGHRSTMPRCGAPTPPNSTRHASPPTATGHGPREQMAAFLPFGGGGRGCIAVIVSKVALALVLQRCEVRPSPAYMDAAVREEPDAEKKGRHAVGS</sequence>
<dbReference type="GO" id="GO:0010268">
    <property type="term" value="P:brassinosteroid homeostasis"/>
    <property type="evidence" value="ECO:0007669"/>
    <property type="project" value="TreeGrafter"/>
</dbReference>
<evidence type="ECO:0000256" key="9">
    <source>
        <dbReference type="ARBA" id="ARBA00023033"/>
    </source>
</evidence>
<gene>
    <name evidence="12" type="ORF">HU200_035597</name>
</gene>
<evidence type="ECO:0000256" key="1">
    <source>
        <dbReference type="ARBA" id="ARBA00004370"/>
    </source>
</evidence>
<name>A0A835EL65_9POAL</name>
<accession>A0A835EL65</accession>
<feature type="region of interest" description="Disordered" evidence="11">
    <location>
        <begin position="319"/>
        <end position="365"/>
    </location>
</feature>
<evidence type="ECO:0008006" key="14">
    <source>
        <dbReference type="Google" id="ProtNLM"/>
    </source>
</evidence>
<keyword evidence="10" id="KW-0472">Membrane</keyword>
<dbReference type="GO" id="GO:0005506">
    <property type="term" value="F:iron ion binding"/>
    <property type="evidence" value="ECO:0007669"/>
    <property type="project" value="InterPro"/>
</dbReference>
<comment type="subcellular location">
    <subcellularLocation>
        <location evidence="1">Membrane</location>
    </subcellularLocation>
</comment>
<proteinExistence type="inferred from homology"/>
<keyword evidence="6" id="KW-1133">Transmembrane helix</keyword>
<dbReference type="OrthoDB" id="1470350at2759"/>
<dbReference type="InterPro" id="IPR036396">
    <property type="entry name" value="Cyt_P450_sf"/>
</dbReference>
<keyword evidence="13" id="KW-1185">Reference proteome</keyword>
<dbReference type="GO" id="GO:0004497">
    <property type="term" value="F:monooxygenase activity"/>
    <property type="evidence" value="ECO:0007669"/>
    <property type="project" value="UniProtKB-KW"/>
</dbReference>
<dbReference type="PROSITE" id="PS00086">
    <property type="entry name" value="CYTOCHROME_P450"/>
    <property type="match status" value="1"/>
</dbReference>
<comment type="caution">
    <text evidence="12">The sequence shown here is derived from an EMBL/GenBank/DDBJ whole genome shotgun (WGS) entry which is preliminary data.</text>
</comment>
<evidence type="ECO:0000256" key="7">
    <source>
        <dbReference type="ARBA" id="ARBA00023002"/>
    </source>
</evidence>
<keyword evidence="8" id="KW-0408">Iron</keyword>
<evidence type="ECO:0000256" key="5">
    <source>
        <dbReference type="ARBA" id="ARBA00022723"/>
    </source>
</evidence>
<keyword evidence="9" id="KW-0503">Monooxygenase</keyword>
<keyword evidence="7" id="KW-0560">Oxidoreductase</keyword>
<evidence type="ECO:0000256" key="11">
    <source>
        <dbReference type="SAM" id="MobiDB-lite"/>
    </source>
</evidence>
<protein>
    <recommendedName>
        <fullName evidence="14">Cytochrome P450</fullName>
    </recommendedName>
</protein>
<evidence type="ECO:0000313" key="12">
    <source>
        <dbReference type="EMBL" id="KAF8698084.1"/>
    </source>
</evidence>